<dbReference type="InterPro" id="IPR028978">
    <property type="entry name" value="Chorismate_lyase_/UTRA_dom_sf"/>
</dbReference>
<evidence type="ECO:0000313" key="6">
    <source>
        <dbReference type="Proteomes" id="UP001500503"/>
    </source>
</evidence>
<dbReference type="Pfam" id="PF07702">
    <property type="entry name" value="UTRA"/>
    <property type="match status" value="1"/>
</dbReference>
<dbReference type="PANTHER" id="PTHR44846:SF16">
    <property type="entry name" value="TRANSCRIPTIONAL REGULATOR PHNF-RELATED"/>
    <property type="match status" value="1"/>
</dbReference>
<keyword evidence="1" id="KW-0805">Transcription regulation</keyword>
<feature type="domain" description="HTH gntR-type" evidence="4">
    <location>
        <begin position="3"/>
        <end position="71"/>
    </location>
</feature>
<reference evidence="6" key="1">
    <citation type="journal article" date="2019" name="Int. J. Syst. Evol. Microbiol.">
        <title>The Global Catalogue of Microorganisms (GCM) 10K type strain sequencing project: providing services to taxonomists for standard genome sequencing and annotation.</title>
        <authorList>
            <consortium name="The Broad Institute Genomics Platform"/>
            <consortium name="The Broad Institute Genome Sequencing Center for Infectious Disease"/>
            <person name="Wu L."/>
            <person name="Ma J."/>
        </authorList>
    </citation>
    <scope>NUCLEOTIDE SEQUENCE [LARGE SCALE GENOMIC DNA]</scope>
    <source>
        <strain evidence="6">JCM 17933</strain>
    </source>
</reference>
<keyword evidence="3" id="KW-0804">Transcription</keyword>
<keyword evidence="2" id="KW-0238">DNA-binding</keyword>
<dbReference type="InterPro" id="IPR036388">
    <property type="entry name" value="WH-like_DNA-bd_sf"/>
</dbReference>
<dbReference type="CDD" id="cd07377">
    <property type="entry name" value="WHTH_GntR"/>
    <property type="match status" value="1"/>
</dbReference>
<dbReference type="PANTHER" id="PTHR44846">
    <property type="entry name" value="MANNOSYL-D-GLYCERATE TRANSPORT/METABOLISM SYSTEM REPRESSOR MNGR-RELATED"/>
    <property type="match status" value="1"/>
</dbReference>
<evidence type="ECO:0000256" key="2">
    <source>
        <dbReference type="ARBA" id="ARBA00023125"/>
    </source>
</evidence>
<dbReference type="InterPro" id="IPR036390">
    <property type="entry name" value="WH_DNA-bd_sf"/>
</dbReference>
<dbReference type="PRINTS" id="PR00035">
    <property type="entry name" value="HTHGNTR"/>
</dbReference>
<protein>
    <submittedName>
        <fullName evidence="5">GntR family transcriptional regulator</fullName>
    </submittedName>
</protein>
<dbReference type="InterPro" id="IPR000524">
    <property type="entry name" value="Tscrpt_reg_HTH_GntR"/>
</dbReference>
<evidence type="ECO:0000256" key="3">
    <source>
        <dbReference type="ARBA" id="ARBA00023163"/>
    </source>
</evidence>
<dbReference type="Gene3D" id="1.10.10.10">
    <property type="entry name" value="Winged helix-like DNA-binding domain superfamily/Winged helix DNA-binding domain"/>
    <property type="match status" value="1"/>
</dbReference>
<dbReference type="InterPro" id="IPR011663">
    <property type="entry name" value="UTRA"/>
</dbReference>
<dbReference type="InterPro" id="IPR050679">
    <property type="entry name" value="Bact_HTH_transcr_reg"/>
</dbReference>
<name>A0ABP8Q022_9ACTN</name>
<dbReference type="Gene3D" id="3.40.1410.10">
    <property type="entry name" value="Chorismate lyase-like"/>
    <property type="match status" value="1"/>
</dbReference>
<accession>A0ABP8Q022</accession>
<evidence type="ECO:0000256" key="1">
    <source>
        <dbReference type="ARBA" id="ARBA00023015"/>
    </source>
</evidence>
<evidence type="ECO:0000313" key="5">
    <source>
        <dbReference type="EMBL" id="GAA4495090.1"/>
    </source>
</evidence>
<dbReference type="SUPFAM" id="SSF46785">
    <property type="entry name" value="Winged helix' DNA-binding domain"/>
    <property type="match status" value="1"/>
</dbReference>
<evidence type="ECO:0000259" key="4">
    <source>
        <dbReference type="PROSITE" id="PS50949"/>
    </source>
</evidence>
<dbReference type="SMART" id="SM00866">
    <property type="entry name" value="UTRA"/>
    <property type="match status" value="1"/>
</dbReference>
<dbReference type="Proteomes" id="UP001500503">
    <property type="component" value="Unassembled WGS sequence"/>
</dbReference>
<comment type="caution">
    <text evidence="5">The sequence shown here is derived from an EMBL/GenBank/DDBJ whole genome shotgun (WGS) entry which is preliminary data.</text>
</comment>
<keyword evidence="6" id="KW-1185">Reference proteome</keyword>
<dbReference type="PROSITE" id="PS50949">
    <property type="entry name" value="HTH_GNTR"/>
    <property type="match status" value="1"/>
</dbReference>
<organism evidence="5 6">
    <name type="scientific">Actinoallomurus oryzae</name>
    <dbReference type="NCBI Taxonomy" id="502180"/>
    <lineage>
        <taxon>Bacteria</taxon>
        <taxon>Bacillati</taxon>
        <taxon>Actinomycetota</taxon>
        <taxon>Actinomycetes</taxon>
        <taxon>Streptosporangiales</taxon>
        <taxon>Thermomonosporaceae</taxon>
        <taxon>Actinoallomurus</taxon>
    </lineage>
</organism>
<dbReference type="SMART" id="SM00345">
    <property type="entry name" value="HTH_GNTR"/>
    <property type="match status" value="1"/>
</dbReference>
<proteinExistence type="predicted"/>
<dbReference type="EMBL" id="BAABHF010000019">
    <property type="protein sequence ID" value="GAA4495090.1"/>
    <property type="molecule type" value="Genomic_DNA"/>
</dbReference>
<gene>
    <name evidence="5" type="ORF">GCM10023191_035280</name>
</gene>
<dbReference type="Pfam" id="PF00392">
    <property type="entry name" value="GntR"/>
    <property type="match status" value="1"/>
</dbReference>
<dbReference type="SUPFAM" id="SSF64288">
    <property type="entry name" value="Chorismate lyase-like"/>
    <property type="match status" value="1"/>
</dbReference>
<sequence length="243" mass="26413">MADAPYIRIRNHLAAQIRGGDLRPGDKVPTEAELQAAYGVSRATAQRALRELAQVGLVVRHRRIGSFVAGPTHDNLLRLVDPQIKGPEIPGRHEVERARVSTARECGVDLPDVPADEPVVELRRLKFDLTDTVIAIEQSAVPLRYAPDLLEKDLVHTTVLDYLGGRGVPLATSRMYISAVNLTAADADLLEAERGAAVLRLSRVTRLADGTVAEAMWHVMKPGLHEFYIEQTVEGLGGGPDTG</sequence>